<evidence type="ECO:0000313" key="2">
    <source>
        <dbReference type="Proteomes" id="UP000234323"/>
    </source>
</evidence>
<comment type="caution">
    <text evidence="1">The sequence shown here is derived from an EMBL/GenBank/DDBJ whole genome shotgun (WGS) entry which is preliminary data.</text>
</comment>
<gene>
    <name evidence="1" type="ORF">RhiirA4_404259</name>
</gene>
<dbReference type="AlphaFoldDB" id="A0A2I1GP11"/>
<reference evidence="1 2" key="1">
    <citation type="submission" date="2015-10" db="EMBL/GenBank/DDBJ databases">
        <title>Genome analyses suggest a sexual origin of heterokaryosis in a supposedly ancient asexual fungus.</title>
        <authorList>
            <person name="Ropars J."/>
            <person name="Sedzielewska K."/>
            <person name="Noel J."/>
            <person name="Charron P."/>
            <person name="Farinelli L."/>
            <person name="Marton T."/>
            <person name="Kruger M."/>
            <person name="Pelin A."/>
            <person name="Brachmann A."/>
            <person name="Corradi N."/>
        </authorList>
    </citation>
    <scope>NUCLEOTIDE SEQUENCE [LARGE SCALE GENOMIC DNA]</scope>
    <source>
        <strain evidence="1 2">A4</strain>
    </source>
</reference>
<organism evidence="1 2">
    <name type="scientific">Rhizophagus irregularis</name>
    <dbReference type="NCBI Taxonomy" id="588596"/>
    <lineage>
        <taxon>Eukaryota</taxon>
        <taxon>Fungi</taxon>
        <taxon>Fungi incertae sedis</taxon>
        <taxon>Mucoromycota</taxon>
        <taxon>Glomeromycotina</taxon>
        <taxon>Glomeromycetes</taxon>
        <taxon>Glomerales</taxon>
        <taxon>Glomeraceae</taxon>
        <taxon>Rhizophagus</taxon>
    </lineage>
</organism>
<sequence>MNWKDCVDSTTEIKILGFQWVGYKIDFYVLDLKGDRIYTMNLIAQISVPFFPCLEICAV</sequence>
<dbReference type="EMBL" id="LLXI01000625">
    <property type="protein sequence ID" value="PKY48284.1"/>
    <property type="molecule type" value="Genomic_DNA"/>
</dbReference>
<dbReference type="Proteomes" id="UP000234323">
    <property type="component" value="Unassembled WGS sequence"/>
</dbReference>
<evidence type="ECO:0000313" key="1">
    <source>
        <dbReference type="EMBL" id="PKY48284.1"/>
    </source>
</evidence>
<accession>A0A2I1GP11</accession>
<proteinExistence type="predicted"/>
<keyword evidence="2" id="KW-1185">Reference proteome</keyword>
<name>A0A2I1GP11_9GLOM</name>
<protein>
    <submittedName>
        <fullName evidence="1">Uncharacterized protein</fullName>
    </submittedName>
</protein>